<comment type="caution">
    <text evidence="2">The sequence shown here is derived from an EMBL/GenBank/DDBJ whole genome shotgun (WGS) entry which is preliminary data.</text>
</comment>
<dbReference type="PANTHER" id="PTHR34322:SF2">
    <property type="entry name" value="TRANSPOSASE IS200-LIKE DOMAIN-CONTAINING PROTEIN"/>
    <property type="match status" value="1"/>
</dbReference>
<gene>
    <name evidence="2" type="ORF">ACFOUV_13025</name>
</gene>
<dbReference type="InterPro" id="IPR036515">
    <property type="entry name" value="Transposase_17_sf"/>
</dbReference>
<dbReference type="SUPFAM" id="SSF143422">
    <property type="entry name" value="Transposase IS200-like"/>
    <property type="match status" value="1"/>
</dbReference>
<accession>A0ABV8H2U7</accession>
<dbReference type="InterPro" id="IPR002686">
    <property type="entry name" value="Transposase_17"/>
</dbReference>
<reference evidence="3" key="1">
    <citation type="journal article" date="2019" name="Int. J. Syst. Evol. Microbiol.">
        <title>The Global Catalogue of Microorganisms (GCM) 10K type strain sequencing project: providing services to taxonomists for standard genome sequencing and annotation.</title>
        <authorList>
            <consortium name="The Broad Institute Genomics Platform"/>
            <consortium name="The Broad Institute Genome Sequencing Center for Infectious Disease"/>
            <person name="Wu L."/>
            <person name="Ma J."/>
        </authorList>
    </citation>
    <scope>NUCLEOTIDE SEQUENCE [LARGE SCALE GENOMIC DNA]</scope>
    <source>
        <strain evidence="3">IBRC-M 10703</strain>
    </source>
</reference>
<dbReference type="RefSeq" id="WP_379497204.1">
    <property type="nucleotide sequence ID" value="NZ_JBHSAO010000008.1"/>
</dbReference>
<name>A0ABV8H2U7_9BACI</name>
<evidence type="ECO:0000259" key="1">
    <source>
        <dbReference type="SMART" id="SM01321"/>
    </source>
</evidence>
<dbReference type="PANTHER" id="PTHR34322">
    <property type="entry name" value="TRANSPOSASE, Y1_TNP DOMAIN-CONTAINING"/>
    <property type="match status" value="1"/>
</dbReference>
<evidence type="ECO:0000313" key="3">
    <source>
        <dbReference type="Proteomes" id="UP001595772"/>
    </source>
</evidence>
<evidence type="ECO:0000313" key="2">
    <source>
        <dbReference type="EMBL" id="MFC4024719.1"/>
    </source>
</evidence>
<dbReference type="Pfam" id="PF01797">
    <property type="entry name" value="Y1_Tnp"/>
    <property type="match status" value="1"/>
</dbReference>
<proteinExistence type="predicted"/>
<dbReference type="EMBL" id="JBHSAO010000008">
    <property type="protein sequence ID" value="MFC4024719.1"/>
    <property type="molecule type" value="Genomic_DNA"/>
</dbReference>
<sequence>MARKPRKRSYSGIYHIMLRGVNRQTIFEDNEDKSRLLNTIKRFKEKDKFLVHSYCLMDNHIHLLIKEKEETVSTIIQKISASYVYWYNNKYERCGHLFLENLASAKPFRRMP</sequence>
<keyword evidence="3" id="KW-1185">Reference proteome</keyword>
<dbReference type="SMART" id="SM01321">
    <property type="entry name" value="Y1_Tnp"/>
    <property type="match status" value="1"/>
</dbReference>
<dbReference type="Proteomes" id="UP001595772">
    <property type="component" value="Unassembled WGS sequence"/>
</dbReference>
<dbReference type="Gene3D" id="3.30.70.1290">
    <property type="entry name" value="Transposase IS200-like"/>
    <property type="match status" value="1"/>
</dbReference>
<organism evidence="2 3">
    <name type="scientific">Oceanobacillus longus</name>
    <dbReference type="NCBI Taxonomy" id="930120"/>
    <lineage>
        <taxon>Bacteria</taxon>
        <taxon>Bacillati</taxon>
        <taxon>Bacillota</taxon>
        <taxon>Bacilli</taxon>
        <taxon>Bacillales</taxon>
        <taxon>Bacillaceae</taxon>
        <taxon>Oceanobacillus</taxon>
    </lineage>
</organism>
<protein>
    <submittedName>
        <fullName evidence="2">Transposase</fullName>
    </submittedName>
</protein>
<feature type="domain" description="Transposase IS200-like" evidence="1">
    <location>
        <begin position="9"/>
        <end position="101"/>
    </location>
</feature>